<evidence type="ECO:0000313" key="6">
    <source>
        <dbReference type="Proteomes" id="UP000029844"/>
    </source>
</evidence>
<dbReference type="PROSITE" id="PS51257">
    <property type="entry name" value="PROKAR_LIPOPROTEIN"/>
    <property type="match status" value="1"/>
</dbReference>
<dbReference type="eggNOG" id="ENOG5033WKE">
    <property type="taxonomic scope" value="Bacteria"/>
</dbReference>
<reference evidence="4 6" key="1">
    <citation type="submission" date="2014-05" db="EMBL/GenBank/DDBJ databases">
        <title>Novel Listeriaceae from food processing environments.</title>
        <authorList>
            <person name="den Bakker H.C."/>
        </authorList>
    </citation>
    <scope>NUCLEOTIDE SEQUENCE [LARGE SCALE GENOMIC DNA]</scope>
    <source>
        <strain evidence="4 6">FSL A5-0281</strain>
    </source>
</reference>
<dbReference type="STRING" id="1552123.EP57_15940"/>
<sequence length="165" mass="17898">MLKKVMLIAMLGAGALSLAACSTSTSNEEAPKTKQETKVEKETTYPVKTVNNIDMQIKNIETTENGKGDKNIVQLNMTFKNETDSKYGIGGNDFILKAGDKTYNVKADANNIGTEIAPGKTASGAVNFEIPKDVKSGEFSYQPVTFGKDKPKILATWKIMIPDSK</sequence>
<dbReference type="Pfam" id="PF11611">
    <property type="entry name" value="DUF4352"/>
    <property type="match status" value="1"/>
</dbReference>
<feature type="domain" description="DUF4352" evidence="3">
    <location>
        <begin position="49"/>
        <end position="149"/>
    </location>
</feature>
<evidence type="ECO:0000259" key="3">
    <source>
        <dbReference type="Pfam" id="PF11611"/>
    </source>
</evidence>
<protein>
    <submittedName>
        <fullName evidence="5">DUF4352 domain-containing protein</fullName>
    </submittedName>
</protein>
<accession>A0A099VVK5</accession>
<keyword evidence="6" id="KW-1185">Reference proteome</keyword>
<dbReference type="Gene3D" id="2.60.40.1240">
    <property type="match status" value="1"/>
</dbReference>
<evidence type="ECO:0000256" key="2">
    <source>
        <dbReference type="SAM" id="SignalP"/>
    </source>
</evidence>
<evidence type="ECO:0000313" key="7">
    <source>
        <dbReference type="Proteomes" id="UP000532866"/>
    </source>
</evidence>
<proteinExistence type="predicted"/>
<organism evidence="4 6">
    <name type="scientific">Listeria booriae</name>
    <dbReference type="NCBI Taxonomy" id="1552123"/>
    <lineage>
        <taxon>Bacteria</taxon>
        <taxon>Bacillati</taxon>
        <taxon>Bacillota</taxon>
        <taxon>Bacilli</taxon>
        <taxon>Bacillales</taxon>
        <taxon>Listeriaceae</taxon>
        <taxon>Listeria</taxon>
    </lineage>
</organism>
<comment type="caution">
    <text evidence="4">The sequence shown here is derived from an EMBL/GenBank/DDBJ whole genome shotgun (WGS) entry which is preliminary data.</text>
</comment>
<dbReference type="Proteomes" id="UP000029844">
    <property type="component" value="Unassembled WGS sequence"/>
</dbReference>
<evidence type="ECO:0000313" key="5">
    <source>
        <dbReference type="EMBL" id="MBC1331664.1"/>
    </source>
</evidence>
<name>A0A099VVK5_9LIST</name>
<reference evidence="5 7" key="2">
    <citation type="submission" date="2020-03" db="EMBL/GenBank/DDBJ databases">
        <title>Soil Listeria distribution.</title>
        <authorList>
            <person name="Liao J."/>
            <person name="Wiedmann M."/>
        </authorList>
    </citation>
    <scope>NUCLEOTIDE SEQUENCE [LARGE SCALE GENOMIC DNA]</scope>
    <source>
        <strain evidence="5 7">FSL L7-1833</strain>
    </source>
</reference>
<dbReference type="GeneID" id="58718823"/>
<dbReference type="EMBL" id="JNFA01000031">
    <property type="protein sequence ID" value="KGL37519.1"/>
    <property type="molecule type" value="Genomic_DNA"/>
</dbReference>
<dbReference type="RefSeq" id="WP_036088215.1">
    <property type="nucleotide sequence ID" value="NZ_CBCSHQ010000009.1"/>
</dbReference>
<dbReference type="InterPro" id="IPR029051">
    <property type="entry name" value="DUF4352"/>
</dbReference>
<dbReference type="OrthoDB" id="2362960at2"/>
<feature type="signal peptide" evidence="2">
    <location>
        <begin position="1"/>
        <end position="19"/>
    </location>
</feature>
<dbReference type="AlphaFoldDB" id="A0A099VVK5"/>
<gene>
    <name evidence="4" type="ORF">EP57_15940</name>
    <name evidence="5" type="ORF">HB759_06920</name>
</gene>
<evidence type="ECO:0000313" key="4">
    <source>
        <dbReference type="EMBL" id="KGL37519.1"/>
    </source>
</evidence>
<feature type="chain" id="PRO_5044364625" evidence="2">
    <location>
        <begin position="20"/>
        <end position="165"/>
    </location>
</feature>
<dbReference type="InterPro" id="IPR029050">
    <property type="entry name" value="Immunoprotect_excell_Ig-like"/>
</dbReference>
<evidence type="ECO:0000256" key="1">
    <source>
        <dbReference type="ARBA" id="ARBA00022729"/>
    </source>
</evidence>
<keyword evidence="1 2" id="KW-0732">Signal</keyword>
<dbReference type="EMBL" id="JAAROL010000002">
    <property type="protein sequence ID" value="MBC1331664.1"/>
    <property type="molecule type" value="Genomic_DNA"/>
</dbReference>
<dbReference type="Proteomes" id="UP000532866">
    <property type="component" value="Unassembled WGS sequence"/>
</dbReference>